<evidence type="ECO:0000259" key="5">
    <source>
        <dbReference type="Pfam" id="PF13087"/>
    </source>
</evidence>
<feature type="non-terminal residue" evidence="6">
    <location>
        <position position="98"/>
    </location>
</feature>
<evidence type="ECO:0000256" key="1">
    <source>
        <dbReference type="ARBA" id="ARBA00022741"/>
    </source>
</evidence>
<dbReference type="GO" id="GO:0043139">
    <property type="term" value="F:5'-3' DNA helicase activity"/>
    <property type="evidence" value="ECO:0007669"/>
    <property type="project" value="TreeGrafter"/>
</dbReference>
<keyword evidence="7" id="KW-1185">Reference proteome</keyword>
<proteinExistence type="predicted"/>
<organism evidence="6 7">
    <name type="scientific">Lentinus tigrinus ALCF2SS1-6</name>
    <dbReference type="NCBI Taxonomy" id="1328759"/>
    <lineage>
        <taxon>Eukaryota</taxon>
        <taxon>Fungi</taxon>
        <taxon>Dikarya</taxon>
        <taxon>Basidiomycota</taxon>
        <taxon>Agaricomycotina</taxon>
        <taxon>Agaricomycetes</taxon>
        <taxon>Polyporales</taxon>
        <taxon>Polyporaceae</taxon>
        <taxon>Lentinus</taxon>
    </lineage>
</organism>
<feature type="domain" description="DNA2/NAM7 helicase-like C-terminal" evidence="5">
    <location>
        <begin position="2"/>
        <end position="78"/>
    </location>
</feature>
<dbReference type="Pfam" id="PF13087">
    <property type="entry name" value="AAA_12"/>
    <property type="match status" value="1"/>
</dbReference>
<gene>
    <name evidence="6" type="ORF">L227DRAFT_490248</name>
</gene>
<keyword evidence="2" id="KW-0378">Hydrolase</keyword>
<evidence type="ECO:0000256" key="4">
    <source>
        <dbReference type="ARBA" id="ARBA00022840"/>
    </source>
</evidence>
<dbReference type="OrthoDB" id="6513042at2759"/>
<evidence type="ECO:0000256" key="2">
    <source>
        <dbReference type="ARBA" id="ARBA00022801"/>
    </source>
</evidence>
<dbReference type="PANTHER" id="PTHR43788">
    <property type="entry name" value="DNA2/NAM7 HELICASE FAMILY MEMBER"/>
    <property type="match status" value="1"/>
</dbReference>
<evidence type="ECO:0000313" key="6">
    <source>
        <dbReference type="EMBL" id="RPD58076.1"/>
    </source>
</evidence>
<keyword evidence="1" id="KW-0547">Nucleotide-binding</keyword>
<protein>
    <recommendedName>
        <fullName evidence="5">DNA2/NAM7 helicase-like C-terminal domain-containing protein</fullName>
    </recommendedName>
</protein>
<dbReference type="EMBL" id="ML122277">
    <property type="protein sequence ID" value="RPD58076.1"/>
    <property type="molecule type" value="Genomic_DNA"/>
</dbReference>
<feature type="non-terminal residue" evidence="6">
    <location>
        <position position="1"/>
    </location>
</feature>
<dbReference type="PANTHER" id="PTHR43788:SF8">
    <property type="entry name" value="DNA-BINDING PROTEIN SMUBP-2"/>
    <property type="match status" value="1"/>
</dbReference>
<keyword evidence="3" id="KW-0347">Helicase</keyword>
<dbReference type="Gene3D" id="3.40.50.300">
    <property type="entry name" value="P-loop containing nucleotide triphosphate hydrolases"/>
    <property type="match status" value="1"/>
</dbReference>
<name>A0A5C2S9R4_9APHY</name>
<evidence type="ECO:0000256" key="3">
    <source>
        <dbReference type="ARBA" id="ARBA00022806"/>
    </source>
</evidence>
<accession>A0A5C2S9R4</accession>
<dbReference type="STRING" id="1328759.A0A5C2S9R4"/>
<dbReference type="GO" id="GO:0005524">
    <property type="term" value="F:ATP binding"/>
    <property type="evidence" value="ECO:0007669"/>
    <property type="project" value="UniProtKB-KW"/>
</dbReference>
<dbReference type="InterPro" id="IPR050534">
    <property type="entry name" value="Coronavir_polyprotein_1ab"/>
</dbReference>
<sequence length="98" mass="10917">DFCIITPYDAQRAAIAERLKAENLPWESLSSRPYPGHEAAYVIVSTVRTTGAGFLKSLNRMNVMLTRCKAGMVLVTNRIFLCNAGRDTLLGKLAQRWS</sequence>
<dbReference type="Proteomes" id="UP000313359">
    <property type="component" value="Unassembled WGS sequence"/>
</dbReference>
<dbReference type="SUPFAM" id="SSF52540">
    <property type="entry name" value="P-loop containing nucleoside triphosphate hydrolases"/>
    <property type="match status" value="1"/>
</dbReference>
<evidence type="ECO:0000313" key="7">
    <source>
        <dbReference type="Proteomes" id="UP000313359"/>
    </source>
</evidence>
<reference evidence="6" key="1">
    <citation type="journal article" date="2018" name="Genome Biol. Evol.">
        <title>Genomics and development of Lentinus tigrinus, a white-rot wood-decaying mushroom with dimorphic fruiting bodies.</title>
        <authorList>
            <person name="Wu B."/>
            <person name="Xu Z."/>
            <person name="Knudson A."/>
            <person name="Carlson A."/>
            <person name="Chen N."/>
            <person name="Kovaka S."/>
            <person name="LaButti K."/>
            <person name="Lipzen A."/>
            <person name="Pennachio C."/>
            <person name="Riley R."/>
            <person name="Schakwitz W."/>
            <person name="Umezawa K."/>
            <person name="Ohm R.A."/>
            <person name="Grigoriev I.V."/>
            <person name="Nagy L.G."/>
            <person name="Gibbons J."/>
            <person name="Hibbett D."/>
        </authorList>
    </citation>
    <scope>NUCLEOTIDE SEQUENCE [LARGE SCALE GENOMIC DNA]</scope>
    <source>
        <strain evidence="6">ALCF2SS1-6</strain>
    </source>
</reference>
<dbReference type="AlphaFoldDB" id="A0A5C2S9R4"/>
<dbReference type="InterPro" id="IPR027417">
    <property type="entry name" value="P-loop_NTPase"/>
</dbReference>
<dbReference type="GO" id="GO:0016787">
    <property type="term" value="F:hydrolase activity"/>
    <property type="evidence" value="ECO:0007669"/>
    <property type="project" value="UniProtKB-KW"/>
</dbReference>
<dbReference type="InterPro" id="IPR041679">
    <property type="entry name" value="DNA2/NAM7-like_C"/>
</dbReference>
<keyword evidence="4" id="KW-0067">ATP-binding</keyword>